<dbReference type="RefSeq" id="XP_013244733.1">
    <property type="nucleotide sequence ID" value="XM_013389279.1"/>
</dbReference>
<reference evidence="1 2" key="1">
    <citation type="submission" date="2014-05" db="EMBL/GenBank/DDBJ databases">
        <title>Draft genome sequence of a rare smut relative, Tilletiaria anomala UBC 951.</title>
        <authorList>
            <consortium name="DOE Joint Genome Institute"/>
            <person name="Toome M."/>
            <person name="Kuo A."/>
            <person name="Henrissat B."/>
            <person name="Lipzen A."/>
            <person name="Tritt A."/>
            <person name="Yoshinaga Y."/>
            <person name="Zane M."/>
            <person name="Barry K."/>
            <person name="Grigoriev I.V."/>
            <person name="Spatafora J.W."/>
            <person name="Aimea M.C."/>
        </authorList>
    </citation>
    <scope>NUCLEOTIDE SEQUENCE [LARGE SCALE GENOMIC DNA]</scope>
    <source>
        <strain evidence="1 2">UBC 951</strain>
    </source>
</reference>
<evidence type="ECO:0000313" key="2">
    <source>
        <dbReference type="Proteomes" id="UP000027361"/>
    </source>
</evidence>
<comment type="caution">
    <text evidence="1">The sequence shown here is derived from an EMBL/GenBank/DDBJ whole genome shotgun (WGS) entry which is preliminary data.</text>
</comment>
<proteinExistence type="predicted"/>
<gene>
    <name evidence="1" type="ORF">K437DRAFT_254799</name>
</gene>
<dbReference type="GeneID" id="25263979"/>
<protein>
    <submittedName>
        <fullName evidence="1">Uncharacterized protein</fullName>
    </submittedName>
</protein>
<sequence>MHLQALSKQQYLSRDMHFWLGAKTTRQGCHSHTHSPRNRNHAVLTSGRERVGRLSRVPSRLPVLSGGVRTFKHGETVETPIFWLLQITISGGGSRSVVVIDEVNPSSQTLNEGDVLVLDEGSKLTA</sequence>
<dbReference type="AlphaFoldDB" id="A0A066WL95"/>
<organism evidence="1 2">
    <name type="scientific">Tilletiaria anomala (strain ATCC 24038 / CBS 436.72 / UBC 951)</name>
    <dbReference type="NCBI Taxonomy" id="1037660"/>
    <lineage>
        <taxon>Eukaryota</taxon>
        <taxon>Fungi</taxon>
        <taxon>Dikarya</taxon>
        <taxon>Basidiomycota</taxon>
        <taxon>Ustilaginomycotina</taxon>
        <taxon>Exobasidiomycetes</taxon>
        <taxon>Georgefischeriales</taxon>
        <taxon>Tilletiariaceae</taxon>
        <taxon>Tilletiaria</taxon>
    </lineage>
</organism>
<dbReference type="InParanoid" id="A0A066WL95"/>
<name>A0A066WL95_TILAU</name>
<dbReference type="STRING" id="1037660.A0A066WL95"/>
<evidence type="ECO:0000313" key="1">
    <source>
        <dbReference type="EMBL" id="KDN51390.1"/>
    </source>
</evidence>
<dbReference type="EMBL" id="JMSN01000016">
    <property type="protein sequence ID" value="KDN51390.1"/>
    <property type="molecule type" value="Genomic_DNA"/>
</dbReference>
<dbReference type="HOGENOM" id="CLU_1983107_0_0_1"/>
<dbReference type="OrthoDB" id="6375767at2759"/>
<accession>A0A066WL95</accession>
<keyword evidence="2" id="KW-1185">Reference proteome</keyword>
<dbReference type="Proteomes" id="UP000027361">
    <property type="component" value="Unassembled WGS sequence"/>
</dbReference>